<dbReference type="Proteomes" id="UP000004259">
    <property type="component" value="Unassembled WGS sequence"/>
</dbReference>
<keyword evidence="2" id="KW-1185">Reference proteome</keyword>
<name>E9SAQ6_RUMAL</name>
<dbReference type="AlphaFoldDB" id="E9SAQ6"/>
<protein>
    <submittedName>
        <fullName evidence="1">Uncharacterized protein</fullName>
    </submittedName>
</protein>
<comment type="caution">
    <text evidence="1">The sequence shown here is derived from an EMBL/GenBank/DDBJ whole genome shotgun (WGS) entry which is preliminary data.</text>
</comment>
<proteinExistence type="predicted"/>
<evidence type="ECO:0000313" key="1">
    <source>
        <dbReference type="EMBL" id="EGC03582.1"/>
    </source>
</evidence>
<organism evidence="1 2">
    <name type="scientific">Ruminococcus albus 8</name>
    <dbReference type="NCBI Taxonomy" id="246199"/>
    <lineage>
        <taxon>Bacteria</taxon>
        <taxon>Bacillati</taxon>
        <taxon>Bacillota</taxon>
        <taxon>Clostridia</taxon>
        <taxon>Eubacteriales</taxon>
        <taxon>Oscillospiraceae</taxon>
        <taxon>Ruminococcus</taxon>
    </lineage>
</organism>
<reference evidence="1 2" key="1">
    <citation type="submission" date="2011-02" db="EMBL/GenBank/DDBJ databases">
        <authorList>
            <person name="Nelson K.E."/>
            <person name="Sutton G."/>
            <person name="Torralba M."/>
            <person name="Durkin S."/>
            <person name="Harkins D."/>
            <person name="Montgomery R."/>
            <person name="Ziemer C."/>
            <person name="Klaassens E."/>
            <person name="Ocuiv P."/>
            <person name="Morrison M."/>
        </authorList>
    </citation>
    <scope>NUCLEOTIDE SEQUENCE [LARGE SCALE GENOMIC DNA]</scope>
    <source>
        <strain evidence="1 2">8</strain>
    </source>
</reference>
<gene>
    <name evidence="1" type="ORF">CUS_8018</name>
</gene>
<dbReference type="EMBL" id="ADKM02000062">
    <property type="protein sequence ID" value="EGC03582.1"/>
    <property type="molecule type" value="Genomic_DNA"/>
</dbReference>
<sequence>MYLYIFFDVYTVKKEDNAIYSCLWKTILQKYRNCYLTFVGIVV</sequence>
<accession>E9SAQ6</accession>
<dbReference type="STRING" id="246199.CUS_8018"/>
<evidence type="ECO:0000313" key="2">
    <source>
        <dbReference type="Proteomes" id="UP000004259"/>
    </source>
</evidence>